<feature type="region of interest" description="Disordered" evidence="1">
    <location>
        <begin position="1"/>
        <end position="20"/>
    </location>
</feature>
<dbReference type="Proteomes" id="UP000256780">
    <property type="component" value="Chromosome CBM2587_a"/>
</dbReference>
<evidence type="ECO:0000313" key="2">
    <source>
        <dbReference type="EMBL" id="SOY51197.1"/>
    </source>
</evidence>
<gene>
    <name evidence="2" type="ORF">CBM2587_A230180</name>
</gene>
<protein>
    <submittedName>
        <fullName evidence="2">Uncharacterized protein</fullName>
    </submittedName>
</protein>
<organism evidence="2 3">
    <name type="scientific">Cupriavidus taiwanensis</name>
    <dbReference type="NCBI Taxonomy" id="164546"/>
    <lineage>
        <taxon>Bacteria</taxon>
        <taxon>Pseudomonadati</taxon>
        <taxon>Pseudomonadota</taxon>
        <taxon>Betaproteobacteria</taxon>
        <taxon>Burkholderiales</taxon>
        <taxon>Burkholderiaceae</taxon>
        <taxon>Cupriavidus</taxon>
    </lineage>
</organism>
<dbReference type="AlphaFoldDB" id="A0A975X0P9"/>
<sequence>MMLVFQPRGTEPRASRVAPVSRKRQYRALIAFTKSDPSVKLPRARGTWVRPPSPARLTA</sequence>
<evidence type="ECO:0000313" key="3">
    <source>
        <dbReference type="Proteomes" id="UP000256780"/>
    </source>
</evidence>
<evidence type="ECO:0000256" key="1">
    <source>
        <dbReference type="SAM" id="MobiDB-lite"/>
    </source>
</evidence>
<reference evidence="2 3" key="1">
    <citation type="submission" date="2018-01" db="EMBL/GenBank/DDBJ databases">
        <authorList>
            <person name="Clerissi C."/>
        </authorList>
    </citation>
    <scope>NUCLEOTIDE SEQUENCE [LARGE SCALE GENOMIC DNA]</scope>
    <source>
        <strain evidence="2">Cupriavidus sp. LMG 19464</strain>
    </source>
</reference>
<comment type="caution">
    <text evidence="2">The sequence shown here is derived from an EMBL/GenBank/DDBJ whole genome shotgun (WGS) entry which is preliminary data.</text>
</comment>
<accession>A0A975X0P9</accession>
<dbReference type="EMBL" id="OFSQ01000016">
    <property type="protein sequence ID" value="SOY51197.1"/>
    <property type="molecule type" value="Genomic_DNA"/>
</dbReference>
<name>A0A975X0P9_9BURK</name>
<proteinExistence type="predicted"/>